<dbReference type="EMBL" id="VJMH01005463">
    <property type="protein sequence ID" value="KAF0695639.1"/>
    <property type="molecule type" value="Genomic_DNA"/>
</dbReference>
<dbReference type="OrthoDB" id="79231at2759"/>
<dbReference type="EMBL" id="CAADRA010005484">
    <property type="protein sequence ID" value="VFT90399.1"/>
    <property type="molecule type" value="Genomic_DNA"/>
</dbReference>
<feature type="transmembrane region" description="Helical" evidence="1">
    <location>
        <begin position="1109"/>
        <end position="1127"/>
    </location>
</feature>
<feature type="transmembrane region" description="Helical" evidence="1">
    <location>
        <begin position="48"/>
        <end position="73"/>
    </location>
</feature>
<sequence>MLFDWAEGRREVVSIEGDLSTAVVMSETFPIYQLPMTGGGHGLGGPQIVYYLTLYTTVTSVVVGIIVFLYAAIDRYRINGRNLFVFNRVANLIWVGRPLLLLRGFTALLLLSSSQTQLVVQANGYSKFIFTPRTVWESFNVAGEATWIVYIVNDALLMLTTKGAQVAAPLTSLFVWITFVIMDAKYPVMLSTALSRECTAGDTDEYLYCQSGVVTVGSWTRVLMLLLVDIVALVAGYLVGFAYVWKHKKQSIPEAPLMLHGTAEVFLQTHSSDDTGKAWQLDSVASVMTGLIPFGFGGKQFLFDIKLWTVTKKSHGALKRSSYLIPESTQSADLKAEVPQELPKYWRFAVLGGLGYIFASGFGSISYIVVSKVNFANDFYWATFNMTAHHIAIADWINQQLWLDRNMTKIRLDDPKWSTLGVNYTSPTLQVVSSPWYGPRLQFEKLNTVRASIQGLRQSDGCLAPWIYSQYCWLDVQRRWAMANSPIRQTRCLADVSNGALYLETVLRNINWNEFRHCWGQAFDLAFGKDLELSQLGRDWLKMVQSNGNSIDDEVAYWANAGISSYTVQWQNYKLPGLINTYMIENAFGVQYPMTLSRTNGSFAIAAQTSYKMYWSFASDLWAVTQNATYMGWKSLIRSSPNYALTNHSMADVLVQNMTINLPLYAAYDLVQSQIGPFGSIDMKNVACPLSVKHLMGTGIDLIRCTNAANALASRYYTNIDPAMLDVHFTLPTMFLNISDWLAFGGNILCQDFGNTALTLGFFQYTSRLYPCGQWVTTLLEPSKDNVLISAVVAGLVQGSIDSVCAHDTAPSLCTQGFLGSSIAYLQTFLSPPDIHTLRQLVPATIVDVRALQPSLMQYVRENASAPLQMLTFQLLDPTDPSFDFWSWLHVFEWATGEREVVAFEGDVGAIHLLTEWTPPVAQPIQHGELPTTFTFYALAGVQYITGVMLAISGFVMLVLVVSRGHVEPWNLLEMNRVGGIVWVGRPLLLLRSVTALCLLSTATLELVVTHVASFAVPALPWYKTILGAGEAVWLVYVINDVVMVWTKQYTIYYATGSSLLVWFVAATLTLAQPVVHAATIAPDCHIDQMDFQLACESGVVVVGQASRLYWLLGIIGLSNVVGYGMARVVMRGQEKERQFALLSSSAQHLFNWSHWKLHDTYYIDPASALLNGLLVFFWGQRVFVMDIKLWRSFTFDVDKALPPRLQFALPLTD</sequence>
<feature type="transmembrane region" description="Helical" evidence="1">
    <location>
        <begin position="1052"/>
        <end position="1072"/>
    </location>
</feature>
<evidence type="ECO:0000313" key="4">
    <source>
        <dbReference type="Proteomes" id="UP000332933"/>
    </source>
</evidence>
<protein>
    <submittedName>
        <fullName evidence="3">Aste57867_13561 protein</fullName>
    </submittedName>
</protein>
<accession>A0A485KYD3</accession>
<name>A0A485KYD3_9STRA</name>
<dbReference type="AlphaFoldDB" id="A0A485KYD3"/>
<feature type="transmembrane region" description="Helical" evidence="1">
    <location>
        <begin position="164"/>
        <end position="182"/>
    </location>
</feature>
<evidence type="ECO:0000313" key="2">
    <source>
        <dbReference type="EMBL" id="KAF0695639.1"/>
    </source>
</evidence>
<keyword evidence="1" id="KW-1133">Transmembrane helix</keyword>
<keyword evidence="1" id="KW-0812">Transmembrane</keyword>
<gene>
    <name evidence="3" type="primary">Aste57867_13561</name>
    <name evidence="2" type="ORF">As57867_013511</name>
    <name evidence="3" type="ORF">ASTE57867_13561</name>
</gene>
<reference evidence="3 4" key="1">
    <citation type="submission" date="2019-03" db="EMBL/GenBank/DDBJ databases">
        <authorList>
            <person name="Gaulin E."/>
            <person name="Dumas B."/>
        </authorList>
    </citation>
    <scope>NUCLEOTIDE SEQUENCE [LARGE SCALE GENOMIC DNA]</scope>
    <source>
        <strain evidence="3">CBS 568.67</strain>
    </source>
</reference>
<feature type="transmembrane region" description="Helical" evidence="1">
    <location>
        <begin position="348"/>
        <end position="370"/>
    </location>
</feature>
<evidence type="ECO:0000313" key="3">
    <source>
        <dbReference type="EMBL" id="VFT90399.1"/>
    </source>
</evidence>
<keyword evidence="1" id="KW-0472">Membrane</keyword>
<organism evidence="3 4">
    <name type="scientific">Aphanomyces stellatus</name>
    <dbReference type="NCBI Taxonomy" id="120398"/>
    <lineage>
        <taxon>Eukaryota</taxon>
        <taxon>Sar</taxon>
        <taxon>Stramenopiles</taxon>
        <taxon>Oomycota</taxon>
        <taxon>Saprolegniomycetes</taxon>
        <taxon>Saprolegniales</taxon>
        <taxon>Verrucalvaceae</taxon>
        <taxon>Aphanomyces</taxon>
    </lineage>
</organism>
<keyword evidence="4" id="KW-1185">Reference proteome</keyword>
<feature type="transmembrane region" description="Helical" evidence="1">
    <location>
        <begin position="1022"/>
        <end position="1040"/>
    </location>
</feature>
<evidence type="ECO:0000256" key="1">
    <source>
        <dbReference type="SAM" id="Phobius"/>
    </source>
</evidence>
<dbReference type="Proteomes" id="UP000332933">
    <property type="component" value="Unassembled WGS sequence"/>
</dbReference>
<feature type="transmembrane region" description="Helical" evidence="1">
    <location>
        <begin position="934"/>
        <end position="962"/>
    </location>
</feature>
<proteinExistence type="predicted"/>
<reference evidence="2" key="2">
    <citation type="submission" date="2019-06" db="EMBL/GenBank/DDBJ databases">
        <title>Genomics analysis of Aphanomyces spp. identifies a new class of oomycete effector associated with host adaptation.</title>
        <authorList>
            <person name="Gaulin E."/>
        </authorList>
    </citation>
    <scope>NUCLEOTIDE SEQUENCE</scope>
    <source>
        <strain evidence="2">CBS 578.67</strain>
    </source>
</reference>
<feature type="transmembrane region" description="Helical" evidence="1">
    <location>
        <begin position="222"/>
        <end position="245"/>
    </location>
</feature>
<feature type="transmembrane region" description="Helical" evidence="1">
    <location>
        <begin position="983"/>
        <end position="1002"/>
    </location>
</feature>